<dbReference type="RefSeq" id="WP_002298048.1">
    <property type="nucleotide sequence ID" value="NZ_BHWQ01000023.1"/>
</dbReference>
<evidence type="ECO:0000313" key="2">
    <source>
        <dbReference type="EMBL" id="KAB7578224.1"/>
    </source>
</evidence>
<dbReference type="EMBL" id="WEFP01000001">
    <property type="protein sequence ID" value="KAB7578224.1"/>
    <property type="molecule type" value="Genomic_DNA"/>
</dbReference>
<reference evidence="1 12" key="5">
    <citation type="submission" date="2019-10" db="EMBL/GenBank/DDBJ databases">
        <title>Evolutionary dynamics of vancomycin-resistant Enterococcus faecium during gastrointestinal tract colonization and bloodstream infection in immunocompromised pediatric patients.</title>
        <authorList>
            <person name="Chilambi G.S."/>
            <person name="Nordstrom H.R."/>
            <person name="Evans D.R."/>
            <person name="Ferrolino J."/>
            <person name="Hayden R.T."/>
            <person name="Maron G.M."/>
            <person name="Vo A.N."/>
            <person name="Gilmore M.S."/>
            <person name="Wolf J."/>
            <person name="Rosch J.W."/>
            <person name="Van Tyne D."/>
        </authorList>
    </citation>
    <scope>NUCLEOTIDE SEQUENCE [LARGE SCALE GENOMIC DNA]</scope>
    <source>
        <strain evidence="1 12">VRECG27</strain>
    </source>
</reference>
<evidence type="ECO:0000313" key="11">
    <source>
        <dbReference type="Proteomes" id="UP000194885"/>
    </source>
</evidence>
<dbReference type="EMBL" id="FKLM01000022">
    <property type="protein sequence ID" value="SAM45074.1"/>
    <property type="molecule type" value="Genomic_DNA"/>
</dbReference>
<organism evidence="3 8">
    <name type="scientific">Enterococcus faecium</name>
    <name type="common">Streptococcus faecium</name>
    <dbReference type="NCBI Taxonomy" id="1352"/>
    <lineage>
        <taxon>Bacteria</taxon>
        <taxon>Bacillati</taxon>
        <taxon>Bacillota</taxon>
        <taxon>Bacilli</taxon>
        <taxon>Lactobacillales</taxon>
        <taxon>Enterococcaceae</taxon>
        <taxon>Enterococcus</taxon>
    </lineage>
</organism>
<dbReference type="EMBL" id="LRHK01000007">
    <property type="protein sequence ID" value="KWX16390.1"/>
    <property type="molecule type" value="Genomic_DNA"/>
</dbReference>
<proteinExistence type="predicted"/>
<dbReference type="AlphaFoldDB" id="A0A132P243"/>
<evidence type="ECO:0000313" key="6">
    <source>
        <dbReference type="EMBL" id="OTN87499.1"/>
    </source>
</evidence>
<dbReference type="EMBL" id="MVGJ01000105">
    <property type="protein sequence ID" value="OOL80002.1"/>
    <property type="molecule type" value="Genomic_DNA"/>
</dbReference>
<evidence type="ECO:0000313" key="3">
    <source>
        <dbReference type="EMBL" id="KWX16390.1"/>
    </source>
</evidence>
<evidence type="ECO:0000313" key="7">
    <source>
        <dbReference type="EMBL" id="SAM45074.1"/>
    </source>
</evidence>
<dbReference type="EMBL" id="NGKW01000008">
    <property type="protein sequence ID" value="OTN87499.1"/>
    <property type="molecule type" value="Genomic_DNA"/>
</dbReference>
<reference evidence="7 9" key="2">
    <citation type="submission" date="2016-04" db="EMBL/GenBank/DDBJ databases">
        <authorList>
            <person name="Millard A."/>
        </authorList>
    </citation>
    <scope>NUCLEOTIDE SEQUENCE [LARGE SCALE GENOMIC DNA]</scope>
    <source>
        <strain evidence="7">Isolate 22</strain>
    </source>
</reference>
<reference evidence="6 11" key="4">
    <citation type="submission" date="2017-05" db="EMBL/GenBank/DDBJ databases">
        <title>The Genome Sequence of Enterococcus faecium 7H8_DIV0219.</title>
        <authorList>
            <consortium name="The Broad Institute Genomics Platform"/>
            <consortium name="The Broad Institute Genomic Center for Infectious Diseases"/>
            <person name="Earl A."/>
            <person name="Manson A."/>
            <person name="Schwartman J."/>
            <person name="Gilmore M."/>
            <person name="Abouelleil A."/>
            <person name="Cao P."/>
            <person name="Chapman S."/>
            <person name="Cusick C."/>
            <person name="Shea T."/>
            <person name="Young S."/>
            <person name="Neafsey D."/>
            <person name="Nusbaum C."/>
            <person name="Birren B."/>
        </authorList>
    </citation>
    <scope>NUCLEOTIDE SEQUENCE [LARGE SCALE GENOMIC DNA]</scope>
    <source>
        <strain evidence="6 11">7H8_DIV0219</strain>
    </source>
</reference>
<dbReference type="Proteomes" id="UP000070452">
    <property type="component" value="Unassembled WGS sequence"/>
</dbReference>
<evidence type="ECO:0000313" key="5">
    <source>
        <dbReference type="EMBL" id="OOL80002.1"/>
    </source>
</evidence>
<gene>
    <name evidence="6" type="ORF">A5810_002816</name>
    <name evidence="4" type="ORF">AWT83_05030</name>
    <name evidence="3" type="ORF">AWT83_18230</name>
    <name evidence="5" type="ORF">B1P95_13450</name>
    <name evidence="7" type="ORF">DTPHA_601546</name>
    <name evidence="2" type="ORF">GBM73_13385</name>
    <name evidence="1" type="ORF">GBM73_17300</name>
</gene>
<evidence type="ECO:0000313" key="12">
    <source>
        <dbReference type="Proteomes" id="UP000469871"/>
    </source>
</evidence>
<evidence type="ECO:0000313" key="8">
    <source>
        <dbReference type="Proteomes" id="UP000070452"/>
    </source>
</evidence>
<dbReference type="EMBL" id="WEFP01000011">
    <property type="protein sequence ID" value="KAB7572224.1"/>
    <property type="molecule type" value="Genomic_DNA"/>
</dbReference>
<dbReference type="Proteomes" id="UP000183509">
    <property type="component" value="Unassembled WGS sequence"/>
</dbReference>
<sequence>MNEADILETTYEDSCIIERLTDIEDSNTNITIQDYKKVYDNPISCALSQGQIDGLAVIEDGEMVNVSTDTYKLFVHPKIKLKKGDRITITQKASGLIFSLFATKPFYYPSHCEVNLIGSEKNG</sequence>
<comment type="caution">
    <text evidence="3">The sequence shown here is derived from an EMBL/GenBank/DDBJ whole genome shotgun (WGS) entry which is preliminary data.</text>
</comment>
<protein>
    <submittedName>
        <fullName evidence="3">Uncharacterized protein</fullName>
    </submittedName>
</protein>
<dbReference type="Proteomes" id="UP000191171">
    <property type="component" value="Unassembled WGS sequence"/>
</dbReference>
<accession>A0A132P243</accession>
<evidence type="ECO:0000313" key="1">
    <source>
        <dbReference type="EMBL" id="KAB7572224.1"/>
    </source>
</evidence>
<dbReference type="Proteomes" id="UP000469871">
    <property type="component" value="Unassembled WGS sequence"/>
</dbReference>
<evidence type="ECO:0000313" key="9">
    <source>
        <dbReference type="Proteomes" id="UP000183509"/>
    </source>
</evidence>
<dbReference type="EMBL" id="LRHK01000001">
    <property type="protein sequence ID" value="KWX17868.1"/>
    <property type="molecule type" value="Genomic_DNA"/>
</dbReference>
<dbReference type="Proteomes" id="UP000194885">
    <property type="component" value="Unassembled WGS sequence"/>
</dbReference>
<evidence type="ECO:0000313" key="4">
    <source>
        <dbReference type="EMBL" id="KWX17868.1"/>
    </source>
</evidence>
<evidence type="ECO:0000313" key="10">
    <source>
        <dbReference type="Proteomes" id="UP000191171"/>
    </source>
</evidence>
<name>A0A132P243_ENTFC</name>
<reference evidence="3 8" key="1">
    <citation type="submission" date="2016-01" db="EMBL/GenBank/DDBJ databases">
        <title>Molecular Mechanisms for transfer of large genomic segments between Enterococcus faecium strains.</title>
        <authorList>
            <person name="Garcia-Solache M.A."/>
            <person name="Lebreton F."/>
            <person name="Mclaughlin R.E."/>
            <person name="Whiteaker J.D."/>
            <person name="Gilmore M.S."/>
            <person name="Rice L.B."/>
        </authorList>
    </citation>
    <scope>NUCLEOTIDE SEQUENCE [LARGE SCALE GENOMIC DNA]</scope>
    <source>
        <strain evidence="3 8">D344RRF x C68</strain>
    </source>
</reference>
<reference evidence="5 10" key="3">
    <citation type="submission" date="2017-02" db="EMBL/GenBank/DDBJ databases">
        <title>Clonality and virulence of isolates of VRE in Hematopoietic Stem Cell Transplanted (HSCT) patients.</title>
        <authorList>
            <person name="Marchi A.P."/>
            <person name="Martins R.C."/>
            <person name="Marie S.K."/>
            <person name="Levin A.S."/>
            <person name="Costa S.F."/>
        </authorList>
    </citation>
    <scope>NUCLEOTIDE SEQUENCE [LARGE SCALE GENOMIC DNA]</scope>
    <source>
        <strain evidence="5 10">LIM1759</strain>
    </source>
</reference>